<keyword evidence="1 3" id="KW-0732">Signal</keyword>
<feature type="domain" description="LamG-like jellyroll fold" evidence="4">
    <location>
        <begin position="512"/>
        <end position="668"/>
    </location>
</feature>
<dbReference type="GO" id="GO:0005975">
    <property type="term" value="P:carbohydrate metabolic process"/>
    <property type="evidence" value="ECO:0007669"/>
    <property type="project" value="UniProtKB-ARBA"/>
</dbReference>
<keyword evidence="2" id="KW-1015">Disulfide bond</keyword>
<dbReference type="SUPFAM" id="SSF49899">
    <property type="entry name" value="Concanavalin A-like lectins/glucanases"/>
    <property type="match status" value="1"/>
</dbReference>
<dbReference type="NCBIfam" id="TIGR04183">
    <property type="entry name" value="Por_Secre_tail"/>
    <property type="match status" value="1"/>
</dbReference>
<dbReference type="Gene3D" id="2.160.20.10">
    <property type="entry name" value="Single-stranded right-handed beta-helix, Pectin lyase-like"/>
    <property type="match status" value="1"/>
</dbReference>
<dbReference type="InterPro" id="IPR006558">
    <property type="entry name" value="LamG-like"/>
</dbReference>
<accession>A0A975H775</accession>
<evidence type="ECO:0000259" key="4">
    <source>
        <dbReference type="SMART" id="SM00560"/>
    </source>
</evidence>
<dbReference type="GO" id="GO:0004553">
    <property type="term" value="F:hydrolase activity, hydrolyzing O-glycosyl compounds"/>
    <property type="evidence" value="ECO:0007669"/>
    <property type="project" value="UniProtKB-ARBA"/>
</dbReference>
<proteinExistence type="predicted"/>
<dbReference type="InterPro" id="IPR012334">
    <property type="entry name" value="Pectin_lyas_fold"/>
</dbReference>
<dbReference type="Proteomes" id="UP000663920">
    <property type="component" value="Chromosome"/>
</dbReference>
<feature type="signal peptide" evidence="3">
    <location>
        <begin position="1"/>
        <end position="19"/>
    </location>
</feature>
<dbReference type="KEGG" id="pcea:J3359_02785"/>
<dbReference type="EMBL" id="CP071869">
    <property type="protein sequence ID" value="QTE23221.1"/>
    <property type="molecule type" value="Genomic_DNA"/>
</dbReference>
<reference evidence="5 6" key="1">
    <citation type="submission" date="2021-03" db="EMBL/GenBank/DDBJ databases">
        <title>Complete genome of Polaribacter_sp.SM13.</title>
        <authorList>
            <person name="Jeong S.W."/>
            <person name="Bae J.W."/>
        </authorList>
    </citation>
    <scope>NUCLEOTIDE SEQUENCE [LARGE SCALE GENOMIC DNA]</scope>
    <source>
        <strain evidence="5 6">SM13</strain>
    </source>
</reference>
<dbReference type="InterPro" id="IPR013320">
    <property type="entry name" value="ConA-like_dom_sf"/>
</dbReference>
<dbReference type="Gene3D" id="2.60.120.200">
    <property type="match status" value="1"/>
</dbReference>
<dbReference type="SUPFAM" id="SSF51126">
    <property type="entry name" value="Pectin lyase-like"/>
    <property type="match status" value="1"/>
</dbReference>
<evidence type="ECO:0000256" key="2">
    <source>
        <dbReference type="ARBA" id="ARBA00023157"/>
    </source>
</evidence>
<evidence type="ECO:0000256" key="3">
    <source>
        <dbReference type="SAM" id="SignalP"/>
    </source>
</evidence>
<dbReference type="RefSeq" id="WP_208079232.1">
    <property type="nucleotide sequence ID" value="NZ_CP071869.1"/>
</dbReference>
<dbReference type="NCBIfam" id="NF041518">
    <property type="entry name" value="choice_anch_Q"/>
    <property type="match status" value="1"/>
</dbReference>
<feature type="chain" id="PRO_5036827337" evidence="3">
    <location>
        <begin position="20"/>
        <end position="1662"/>
    </location>
</feature>
<dbReference type="InterPro" id="IPR026444">
    <property type="entry name" value="Secre_tail"/>
</dbReference>
<dbReference type="SMART" id="SM00560">
    <property type="entry name" value="LamGL"/>
    <property type="match status" value="1"/>
</dbReference>
<organism evidence="5 6">
    <name type="scientific">Polaribacter cellanae</name>
    <dbReference type="NCBI Taxonomy" id="2818493"/>
    <lineage>
        <taxon>Bacteria</taxon>
        <taxon>Pseudomonadati</taxon>
        <taxon>Bacteroidota</taxon>
        <taxon>Flavobacteriia</taxon>
        <taxon>Flavobacteriales</taxon>
        <taxon>Flavobacteriaceae</taxon>
    </lineage>
</organism>
<evidence type="ECO:0000313" key="6">
    <source>
        <dbReference type="Proteomes" id="UP000663920"/>
    </source>
</evidence>
<keyword evidence="6" id="KW-1185">Reference proteome</keyword>
<protein>
    <submittedName>
        <fullName evidence="5">T9SS type A sorting domain-containing protein</fullName>
    </submittedName>
</protein>
<evidence type="ECO:0000313" key="5">
    <source>
        <dbReference type="EMBL" id="QTE23221.1"/>
    </source>
</evidence>
<evidence type="ECO:0000256" key="1">
    <source>
        <dbReference type="ARBA" id="ARBA00022729"/>
    </source>
</evidence>
<dbReference type="InterPro" id="IPR011050">
    <property type="entry name" value="Pectin_lyase_fold/virulence"/>
</dbReference>
<dbReference type="InterPro" id="IPR059226">
    <property type="entry name" value="Choice_anch_Q_dom"/>
</dbReference>
<name>A0A975H775_9FLAO</name>
<sequence length="1662" mass="180386">MKKILLLFILLFFSNVLCAQYTHTFKEHSSVSSPSSTSPLFVYLYSDLFNWVGNKKPRSIKKTRFIDIDDNVLITGVNCSVNTCAPNVVRGADLNTDNIQIDGQLTISQYGQIRNFNKTRLNNGGHLINNGIIDCNRSLNVLGELFNNSTGRLSIRSSSTLNFYPSATIKQFTGELLLDGTWNIYSGVNIPNNLSSFTGTGTIKNAGVFLNDFTIKRNMKLEMGVDAIGTATFNKNLSFQNNTKSYFHIISADNFDKLVVGNTINLNNNQLYVSLNYKPNVGEKFKIITHNGSTGKFGTLNLPTTNTWNVAYNAKDITLEVTGCTGTDNKAPTLSTIPNQVGYFNASNNFVVPDYTHLFTVADNCDVSPVLTQSPVAGTVINTLTDTVITVTATDASSNSQQSTFTVTTKNGTVQTQTLSGASAINCPQDNTVTLQNSETDYKYILRNNTTKKFIGNTQEGTNSALNFQTGVVSKSMNYQVFAGIPKSYALNFDGTDDYVEIPNDNSFTFSDGITIDTWVKPSNQILNQNWSDIYRKENDADGSVQGRIMLIFDNSDASNSNVKLRFGIETTNNGFIEVTNQLVPANIIDKWTHIMAFYNNATNSLKLYVNGAEVASTIANGTIVNPSATKATNATIGAYRHRTSGLVEYFKGDIATLRIYNRAPSTTSEISDFLHKGKNNLFLGDETGLVAYYPFFENTGTQLTDVTTNAYNGTINGASWTTGNVGGLLRAVSNVVTITKNEVITYVDKTATGTNDGSSWSNAFTSIQTAVNATCNTGKIYIAKGTYKEGSEISIGNSISLIGGFPVGGGTQNIDTNKTILDGNATYRVINATNSNAIILNGLVIQNGYVNAGNGGGVLGNNITLNNCLVKDNIILDTRNFLTAYGGGVYASGNLNVINSIIQENQVSTTGNFSKVYGAGIFGDSAINITNSVVQNNVLTATGNNVLCIGFGIYTFNGHISLTNSIVAFNKAKSTSATLFGGVYGNNTIQLNNSVLWGNEASSNSGSSYSPSEFYSETGTLVANNSLIKAQYPNDVNNINNINATIAGFNPLFVDEANGDFRLQTGSPLINAGNNTYNTTIEDLDGNTRIKNTNVDIGSYEYQNPFTGWTGHIDSSWDNTNNWNGGIPNNTTETYIYKTGNQPILITNGQTKTLTLATNANLNINAGKSLMVANDLTNNGTITINSNATSSGSLLVKGTSTGNITYNRYVANEWHLVASPVIGQNMNDFAVTNAATNQIIKNGDGTKYAIAPYNNNVPTNNWAYVLVADIASAGNFTNGKGYSMKRSTAGTFSFTGTLENNAKTINLVDGSKNNWNAIGNPYPSFIKLNNLVDATNNLLTVNKSVLNVDKVAVYLWDATTTSYKPYNESNTDIQYIAPAQGFFVDTKVGGGTFTITKNMLTHNLGNTFSKRAKTNNIFEIELKISDESQTKSTQIKYLKNATKGLDVGYDAGIFSAEESSFNVFSQLLENGANKSFALQCLPNSAYENMVIPIGIHADANKTIIFSLDAVNIPKGINIYLEDKQENTFTNLSDTNAVYKVTLFKTKNEVGRFYLHTTSQVLSTDDFSTALEQVKVWLSDKRTLQVANLPEGKSTLKMYNVLGKQVLVRFLDSARNNNEAQLSLQSHSRGLSFLLPKSLSEGIYLVKVKTNKGIKTKKIYLE</sequence>
<gene>
    <name evidence="5" type="ORF">J3359_02785</name>
</gene>